<dbReference type="GO" id="GO:0034245">
    <property type="term" value="C:mitochondrial DNA-directed RNA polymerase complex"/>
    <property type="evidence" value="ECO:0007669"/>
    <property type="project" value="TreeGrafter"/>
</dbReference>
<dbReference type="Pfam" id="PF00940">
    <property type="entry name" value="RNA_pol"/>
    <property type="match status" value="1"/>
</dbReference>
<dbReference type="InterPro" id="IPR029262">
    <property type="entry name" value="RPOL_N"/>
</dbReference>
<dbReference type="SUPFAM" id="SSF56672">
    <property type="entry name" value="DNA/RNA polymerases"/>
    <property type="match status" value="1"/>
</dbReference>
<organism evidence="12 13">
    <name type="scientific">Plectus sambesii</name>
    <dbReference type="NCBI Taxonomy" id="2011161"/>
    <lineage>
        <taxon>Eukaryota</taxon>
        <taxon>Metazoa</taxon>
        <taxon>Ecdysozoa</taxon>
        <taxon>Nematoda</taxon>
        <taxon>Chromadorea</taxon>
        <taxon>Plectida</taxon>
        <taxon>Plectina</taxon>
        <taxon>Plectoidea</taxon>
        <taxon>Plectidae</taxon>
        <taxon>Plectus</taxon>
    </lineage>
</organism>
<evidence type="ECO:0000256" key="9">
    <source>
        <dbReference type="RuleBase" id="RU003805"/>
    </source>
</evidence>
<keyword evidence="7 9" id="KW-0804">Transcription</keyword>
<dbReference type="Gene3D" id="1.10.150.20">
    <property type="entry name" value="5' to 3' exonuclease, C-terminal subdomain"/>
    <property type="match status" value="1"/>
</dbReference>
<dbReference type="InterPro" id="IPR046950">
    <property type="entry name" value="DNA-dir_Rpol_C_phage-type"/>
</dbReference>
<dbReference type="Pfam" id="PF14700">
    <property type="entry name" value="RPOL_N"/>
    <property type="match status" value="1"/>
</dbReference>
<name>A0A914UWJ8_9BILA</name>
<sequence length="1211" mass="137602">MRLSLSCQRLRSTVSVFRQRRCSCPFVTSSLLRTIALCSTNQTTTRNTANLALSSEREEGTSAHSRQYEQRYEAKDQNASSHGETSNGTQKESAKQMPASRTQRLSPGLVARVSEEYKISRQKMALKRSIQKVRAKMIAFILRDDYQSAVALCAKFASCEDQANDPEIFSATLLMMARGVRAALSEKRLLEESEAVSLLDAVVDLCRLLTELSVVDRNSTAAMLALLDAVHKLSVERGDDATVSEQERQLEAISRLMLVHRPLTGGAPRTFMNMEERSAVDRSLERISDTLRAWPNDPSLDFRYEKTVPLLEDLHENASVADYLGSPHQYAGLDEASLLALMKEQLEMEMKHSLRVKNIWRRDMSGRSAEEIIDEYDWPTNFAREIVAEQQNIRDPFLSSFISAIPIDDLVHAVMSTAYYMCQVGLGTIPITFLRRTASDHVMRMVRSSLHRKFGFEKDQVLEKMLAEYSRIFTDPDLPRRYTHREWWLTCAAEMGVDPTLQCPLMTLGFHNLLCDRVGRFVVDVMLRGAKFPIRHQEFPAFYECNIDFVRVGVYSGLSKADKKDLKNDPSQRSGTLMVRMVGLDHRLSAKLKDKFDYIDFNAIELPMIAPPRPWLDNLTSGGFISHNTQGLRYGVNNERLLDYEEEVRRRCRTRSQLRPVVDSMNVLGATGWRLNQPVLDVNIEVFKMGADPANFNLLLKLGVPMTPDTVQLPDVPSMLSYGHFEPLSIEEKFEFVNAKHELYRKKKERKETSSIWHTHLSRISIANEYRHRTIFSPCYLDFRGRAYPMSPYLSHLSFDSIRSCFLFAKGKPLGENGLDWLKIHCINLTGLKKRAPNAERLAYADEVLDLILDSADKPMDGKRWWMDADKPWGALAACIEIRDAIRSGDPSTFVSHLPVHQDGSCNGLQHYAALGRDLIGATQVNLTPADRPQDLYASVAERVEEKRILDEADIDNDALRNRARELRQLMPGPIARKTVKQTVMTTVYGVTNYGAMLQVRRQLKLLGLNDKQARIFSGYISKHTLNSLDEAFVSSMQLKRWLRDTAAMITGKNCLRTIEWMTPLALPVIQPYLAPAHSNDSTFLKPITMKQINSFPPNYIHSLDSTHLFLTALHLHHLGGTIGSVHDCYWTHASDVSLMNKICRQQFISLHQIPLVELIGAQMSKAYLTNALKQDIGQDVFELFEAQLLPMHKFGNLDLEAVNDSVYFFS</sequence>
<dbReference type="WBParaSite" id="PSAMB.scaffold12size138133.g199.t1">
    <property type="protein sequence ID" value="PSAMB.scaffold12size138133.g199.t1"/>
    <property type="gene ID" value="PSAMB.scaffold12size138133.g199"/>
</dbReference>
<feature type="region of interest" description="Disordered" evidence="10">
    <location>
        <begin position="49"/>
        <end position="105"/>
    </location>
</feature>
<dbReference type="Gene3D" id="1.10.1320.10">
    <property type="entry name" value="DNA-directed RNA polymerase, N-terminal domain"/>
    <property type="match status" value="1"/>
</dbReference>
<dbReference type="InterPro" id="IPR037159">
    <property type="entry name" value="RNA_POL_N_sf"/>
</dbReference>
<evidence type="ECO:0000256" key="5">
    <source>
        <dbReference type="ARBA" id="ARBA00022695"/>
    </source>
</evidence>
<keyword evidence="6" id="KW-0809">Transit peptide</keyword>
<comment type="function">
    <text evidence="9">DNA-dependent RNA polymerase catalyzes the transcription of DNA into RNA using the four ribonucleoside triphosphates as substrates.</text>
</comment>
<keyword evidence="5 9" id="KW-0548">Nucleotidyltransferase</keyword>
<evidence type="ECO:0000256" key="4">
    <source>
        <dbReference type="ARBA" id="ARBA00022679"/>
    </source>
</evidence>
<feature type="domain" description="DNA-directed RNA polymerase N-terminal" evidence="11">
    <location>
        <begin position="343"/>
        <end position="670"/>
    </location>
</feature>
<keyword evidence="12" id="KW-1185">Reference proteome</keyword>
<keyword evidence="3 9" id="KW-0240">DNA-directed RNA polymerase</keyword>
<dbReference type="Proteomes" id="UP000887566">
    <property type="component" value="Unplaced"/>
</dbReference>
<comment type="similarity">
    <text evidence="1 9">Belongs to the phage and mitochondrial RNA polymerase family.</text>
</comment>
<dbReference type="PROSITE" id="PS00489">
    <property type="entry name" value="RNA_POL_PHAGE_2"/>
    <property type="match status" value="1"/>
</dbReference>
<evidence type="ECO:0000256" key="3">
    <source>
        <dbReference type="ARBA" id="ARBA00022478"/>
    </source>
</evidence>
<protein>
    <recommendedName>
        <fullName evidence="2 9">DNA-directed RNA polymerase</fullName>
        <ecNumber evidence="2 9">2.7.7.6</ecNumber>
    </recommendedName>
</protein>
<dbReference type="GO" id="GO:0001018">
    <property type="term" value="F:mitochondrial promoter sequence-specific DNA binding"/>
    <property type="evidence" value="ECO:0007669"/>
    <property type="project" value="TreeGrafter"/>
</dbReference>
<evidence type="ECO:0000256" key="1">
    <source>
        <dbReference type="ARBA" id="ARBA00009493"/>
    </source>
</evidence>
<evidence type="ECO:0000256" key="6">
    <source>
        <dbReference type="ARBA" id="ARBA00022946"/>
    </source>
</evidence>
<accession>A0A914UWJ8</accession>
<dbReference type="AlphaFoldDB" id="A0A914UWJ8"/>
<dbReference type="PANTHER" id="PTHR10102">
    <property type="entry name" value="DNA-DIRECTED RNA POLYMERASE, MITOCHONDRIAL"/>
    <property type="match status" value="1"/>
</dbReference>
<evidence type="ECO:0000256" key="7">
    <source>
        <dbReference type="ARBA" id="ARBA00023163"/>
    </source>
</evidence>
<dbReference type="GO" id="GO:0003899">
    <property type="term" value="F:DNA-directed RNA polymerase activity"/>
    <property type="evidence" value="ECO:0007669"/>
    <property type="project" value="UniProtKB-EC"/>
</dbReference>
<reference evidence="13" key="1">
    <citation type="submission" date="2022-11" db="UniProtKB">
        <authorList>
            <consortium name="WormBaseParasite"/>
        </authorList>
    </citation>
    <scope>IDENTIFICATION</scope>
</reference>
<keyword evidence="4 9" id="KW-0808">Transferase</keyword>
<dbReference type="PANTHER" id="PTHR10102:SF0">
    <property type="entry name" value="DNA-DIRECTED RNA POLYMERASE, MITOCHONDRIAL"/>
    <property type="match status" value="1"/>
</dbReference>
<feature type="compositionally biased region" description="Polar residues" evidence="10">
    <location>
        <begin position="77"/>
        <end position="91"/>
    </location>
</feature>
<dbReference type="FunFam" id="1.10.287.280:FF:000001">
    <property type="entry name" value="DNA-directed RNA polymerase"/>
    <property type="match status" value="1"/>
</dbReference>
<dbReference type="PROSITE" id="PS00900">
    <property type="entry name" value="RNA_POL_PHAGE_1"/>
    <property type="match status" value="1"/>
</dbReference>
<feature type="compositionally biased region" description="Basic and acidic residues" evidence="10">
    <location>
        <begin position="55"/>
        <end position="76"/>
    </location>
</feature>
<evidence type="ECO:0000313" key="13">
    <source>
        <dbReference type="WBParaSite" id="PSAMB.scaffold12size138133.g199.t1"/>
    </source>
</evidence>
<proteinExistence type="inferred from homology"/>
<dbReference type="InterPro" id="IPR002092">
    <property type="entry name" value="DNA-dir_Rpol_phage-type"/>
</dbReference>
<evidence type="ECO:0000256" key="2">
    <source>
        <dbReference type="ARBA" id="ARBA00012418"/>
    </source>
</evidence>
<dbReference type="GO" id="GO:0006390">
    <property type="term" value="P:mitochondrial transcription"/>
    <property type="evidence" value="ECO:0007669"/>
    <property type="project" value="TreeGrafter"/>
</dbReference>
<evidence type="ECO:0000313" key="12">
    <source>
        <dbReference type="Proteomes" id="UP000887566"/>
    </source>
</evidence>
<dbReference type="Gene3D" id="1.10.287.280">
    <property type="match status" value="1"/>
</dbReference>
<dbReference type="SMART" id="SM01311">
    <property type="entry name" value="RPOL_N"/>
    <property type="match status" value="1"/>
</dbReference>
<comment type="catalytic activity">
    <reaction evidence="8 9">
        <text>RNA(n) + a ribonucleoside 5'-triphosphate = RNA(n+1) + diphosphate</text>
        <dbReference type="Rhea" id="RHEA:21248"/>
        <dbReference type="Rhea" id="RHEA-COMP:14527"/>
        <dbReference type="Rhea" id="RHEA-COMP:17342"/>
        <dbReference type="ChEBI" id="CHEBI:33019"/>
        <dbReference type="ChEBI" id="CHEBI:61557"/>
        <dbReference type="ChEBI" id="CHEBI:140395"/>
        <dbReference type="EC" id="2.7.7.6"/>
    </reaction>
</comment>
<evidence type="ECO:0000256" key="8">
    <source>
        <dbReference type="ARBA" id="ARBA00048552"/>
    </source>
</evidence>
<dbReference type="InterPro" id="IPR043502">
    <property type="entry name" value="DNA/RNA_pol_sf"/>
</dbReference>
<evidence type="ECO:0000259" key="11">
    <source>
        <dbReference type="SMART" id="SM01311"/>
    </source>
</evidence>
<evidence type="ECO:0000256" key="10">
    <source>
        <dbReference type="SAM" id="MobiDB-lite"/>
    </source>
</evidence>
<dbReference type="EC" id="2.7.7.6" evidence="2 9"/>